<dbReference type="PANTHER" id="PTHR37813:SF1">
    <property type="entry name" value="FELS-2 PROPHAGE PROTEIN"/>
    <property type="match status" value="1"/>
</dbReference>
<dbReference type="Proteomes" id="UP000195072">
    <property type="component" value="Unassembled WGS sequence"/>
</dbReference>
<dbReference type="AlphaFoldDB" id="A0A252EIY7"/>
<keyword evidence="3" id="KW-1133">Transmembrane helix</keyword>
<evidence type="ECO:0000259" key="4">
    <source>
        <dbReference type="Pfam" id="PF10145"/>
    </source>
</evidence>
<feature type="domain" description="Phage tail tape measure protein" evidence="4">
    <location>
        <begin position="222"/>
        <end position="418"/>
    </location>
</feature>
<feature type="transmembrane region" description="Helical" evidence="3">
    <location>
        <begin position="581"/>
        <end position="599"/>
    </location>
</feature>
<proteinExistence type="predicted"/>
<name>A0A252EIY7_9PROT</name>
<keyword evidence="3" id="KW-0472">Membrane</keyword>
<gene>
    <name evidence="5" type="ORF">HK16_10605</name>
</gene>
<dbReference type="InterPro" id="IPR010090">
    <property type="entry name" value="Phage_tape_meas"/>
</dbReference>
<dbReference type="PANTHER" id="PTHR37813">
    <property type="entry name" value="FELS-2 PROPHAGE PROTEIN"/>
    <property type="match status" value="1"/>
</dbReference>
<evidence type="ECO:0000256" key="1">
    <source>
        <dbReference type="ARBA" id="ARBA00022612"/>
    </source>
</evidence>
<dbReference type="Pfam" id="PF10145">
    <property type="entry name" value="PhageMin_Tail"/>
    <property type="match status" value="1"/>
</dbReference>
<dbReference type="EMBL" id="JOOZ01000036">
    <property type="protein sequence ID" value="OUL66326.1"/>
    <property type="molecule type" value="Genomic_DNA"/>
</dbReference>
<reference evidence="5 6" key="1">
    <citation type="submission" date="2014-06" db="EMBL/GenBank/DDBJ databases">
        <authorList>
            <person name="Ju J."/>
            <person name="Zhang J."/>
        </authorList>
    </citation>
    <scope>NUCLEOTIDE SEQUENCE [LARGE SCALE GENOMIC DNA]</scope>
    <source>
        <strain evidence="5">DmL_050</strain>
    </source>
</reference>
<accession>A0A252EIY7</accession>
<sequence length="711" mass="73902">MTDDLRAKFELDFAVGSSEPLVAVREVLERIDQSLEKLRQATNPFAELTEPVARATQATSRLNETITRTTAATEAASEGVTALGSALNEIGEEATQAATGLGRMGTEAEESAGRVASAMERAQAAYRAAASVGNLPGAPTAVPPGPGYISRVGTAGRGFNDAVQHGMGSAFGAAAAGFGVLAPISSAAEYDNDLAHIGIGLDLHGAANQQFMAAYGRRLDALARDTGQTSPELVAAAGFFNREGYSSQRLDAVLPQVARISTAYNAAPDAVAKTTFALQDNLGIKDQDASGALAAIALAGKSADLPFEKLAPLFPQVAAAAGQLGVTGRSGVNDLAADLAVVRKSTGTEGEAATDTRAFIQAITSPHTAKRFAKYGVDLFGVEENARRTGIDPIEAVMQQVNRITRGGQDRRALGELFNNEQDRAFTQAILMHMDQYQQIKARVSAATPDVINKDFDTGLQSTLIRLHAFEDGLSQLERRVGTAFVPVLNVATMTLHGLTVGFDWLNQHAHGLGSTLTAGVGTVLALTAGLGALGAVLIPLKAGLTLIDTLTGGWMLKLLRLPITGVVRGVGLLATSLGPVGVAVAAVTAAVGVGYLAWRNWDKIKPMLGGLASWISSWAKTIGAYIMAPLHAVDQWFDHSSIGQAMDKWLAHPAVPAAVPAAPGAQTGEAGGGKFGLHVSHDPGVQVRQTSGPRGLVSISPDRGRMVAQP</sequence>
<evidence type="ECO:0000313" key="6">
    <source>
        <dbReference type="Proteomes" id="UP000195072"/>
    </source>
</evidence>
<evidence type="ECO:0000256" key="3">
    <source>
        <dbReference type="SAM" id="Phobius"/>
    </source>
</evidence>
<evidence type="ECO:0000313" key="5">
    <source>
        <dbReference type="EMBL" id="OUL66326.1"/>
    </source>
</evidence>
<evidence type="ECO:0000256" key="2">
    <source>
        <dbReference type="SAM" id="MobiDB-lite"/>
    </source>
</evidence>
<dbReference type="RefSeq" id="WP_086897515.1">
    <property type="nucleotide sequence ID" value="NZ_JOOZ01000036.1"/>
</dbReference>
<keyword evidence="3" id="KW-0812">Transmembrane</keyword>
<dbReference type="NCBIfam" id="TIGR01760">
    <property type="entry name" value="tape_meas_TP901"/>
    <property type="match status" value="1"/>
</dbReference>
<feature type="region of interest" description="Disordered" evidence="2">
    <location>
        <begin position="664"/>
        <end position="711"/>
    </location>
</feature>
<feature type="transmembrane region" description="Helical" evidence="3">
    <location>
        <begin position="517"/>
        <end position="539"/>
    </location>
</feature>
<comment type="caution">
    <text evidence="5">The sequence shown here is derived from an EMBL/GenBank/DDBJ whole genome shotgun (WGS) entry which is preliminary data.</text>
</comment>
<protein>
    <recommendedName>
        <fullName evidence="4">Phage tail tape measure protein domain-containing protein</fullName>
    </recommendedName>
</protein>
<organism evidence="5 6">
    <name type="scientific">Acetobacter senegalensis</name>
    <dbReference type="NCBI Taxonomy" id="446692"/>
    <lineage>
        <taxon>Bacteria</taxon>
        <taxon>Pseudomonadati</taxon>
        <taxon>Pseudomonadota</taxon>
        <taxon>Alphaproteobacteria</taxon>
        <taxon>Acetobacterales</taxon>
        <taxon>Acetobacteraceae</taxon>
        <taxon>Acetobacter</taxon>
    </lineage>
</organism>
<keyword evidence="1" id="KW-1188">Viral release from host cell</keyword>